<reference evidence="2" key="1">
    <citation type="journal article" date="2015" name="Nature">
        <title>rRNA introns, odd ribosomes, and small enigmatic genomes across a large radiation of phyla.</title>
        <authorList>
            <person name="Brown C.T."/>
            <person name="Hug L.A."/>
            <person name="Thomas B.C."/>
            <person name="Sharon I."/>
            <person name="Castelle C.J."/>
            <person name="Singh A."/>
            <person name="Wilkins M.J."/>
            <person name="Williams K.H."/>
            <person name="Banfield J.F."/>
        </authorList>
    </citation>
    <scope>NUCLEOTIDE SEQUENCE [LARGE SCALE GENOMIC DNA]</scope>
</reference>
<accession>A0A0G0PV56</accession>
<protein>
    <recommendedName>
        <fullName evidence="1">HD/PDEase domain-containing protein</fullName>
    </recommendedName>
</protein>
<sequence>MNEALIQKVSEFINESFPAGRNTPTHLQITADCVKELKPKADVALIIAALSHDIDRGFVKRHIAEDQFNKQPYLKDHQESSANIISEFLRKNDADEELVKRVWHLVSKHEEGGDEDQNILKDADSLSFFRGRNVESIARNHPEIPLKPKIAWMYERITSDKAKELAKPLYEKALKLAEQL</sequence>
<dbReference type="SUPFAM" id="SSF109604">
    <property type="entry name" value="HD-domain/PDEase-like"/>
    <property type="match status" value="1"/>
</dbReference>
<comment type="caution">
    <text evidence="2">The sequence shown here is derived from an EMBL/GenBank/DDBJ whole genome shotgun (WGS) entry which is preliminary data.</text>
</comment>
<dbReference type="InterPro" id="IPR025255">
    <property type="entry name" value="DUF4202"/>
</dbReference>
<name>A0A0G0PV56_UNCC2</name>
<feature type="domain" description="HD/PDEase" evidence="1">
    <location>
        <begin position="19"/>
        <end position="138"/>
    </location>
</feature>
<evidence type="ECO:0000259" key="1">
    <source>
        <dbReference type="SMART" id="SM00471"/>
    </source>
</evidence>
<organism evidence="2 3">
    <name type="scientific">candidate division CPR2 bacterium GW2011_GWC2_39_10</name>
    <dbReference type="NCBI Taxonomy" id="1618345"/>
    <lineage>
        <taxon>Bacteria</taxon>
        <taxon>Bacteria division CPR2</taxon>
    </lineage>
</organism>
<proteinExistence type="predicted"/>
<dbReference type="SMART" id="SM00471">
    <property type="entry name" value="HDc"/>
    <property type="match status" value="1"/>
</dbReference>
<dbReference type="InterPro" id="IPR003607">
    <property type="entry name" value="HD/PDEase_dom"/>
</dbReference>
<dbReference type="Pfam" id="PF13875">
    <property type="entry name" value="DUF4202"/>
    <property type="match status" value="1"/>
</dbReference>
<dbReference type="EMBL" id="LBVV01000025">
    <property type="protein sequence ID" value="KKQ93176.1"/>
    <property type="molecule type" value="Genomic_DNA"/>
</dbReference>
<dbReference type="AlphaFoldDB" id="A0A0G0PV56"/>
<dbReference type="Gene3D" id="1.10.3210.10">
    <property type="entry name" value="Hypothetical protein af1432"/>
    <property type="match status" value="1"/>
</dbReference>
<evidence type="ECO:0000313" key="3">
    <source>
        <dbReference type="Proteomes" id="UP000034207"/>
    </source>
</evidence>
<gene>
    <name evidence="2" type="ORF">UT18_C0025G0008</name>
</gene>
<evidence type="ECO:0000313" key="2">
    <source>
        <dbReference type="EMBL" id="KKQ93176.1"/>
    </source>
</evidence>
<dbReference type="Proteomes" id="UP000034207">
    <property type="component" value="Unassembled WGS sequence"/>
</dbReference>